<protein>
    <submittedName>
        <fullName evidence="1">Uncharacterized protein</fullName>
    </submittedName>
</protein>
<dbReference type="Gramene" id="C.cajan_04195.t">
    <property type="protein sequence ID" value="C.cajan_04195.t.cds1"/>
    <property type="gene ID" value="C.cajan_04195"/>
</dbReference>
<dbReference type="Proteomes" id="UP000075243">
    <property type="component" value="Chromosome 11"/>
</dbReference>
<name>A0A151STB8_CAJCA</name>
<evidence type="ECO:0000313" key="2">
    <source>
        <dbReference type="Proteomes" id="UP000075243"/>
    </source>
</evidence>
<sequence length="57" mass="6397">MSISISHIFREANLTADCLARYKGPMDEDFLLFNSPPDFLLSYLEADKPVNSSLSCL</sequence>
<keyword evidence="2" id="KW-1185">Reference proteome</keyword>
<evidence type="ECO:0000313" key="1">
    <source>
        <dbReference type="EMBL" id="KYP58008.1"/>
    </source>
</evidence>
<organism evidence="1 2">
    <name type="scientific">Cajanus cajan</name>
    <name type="common">Pigeon pea</name>
    <name type="synonym">Cajanus indicus</name>
    <dbReference type="NCBI Taxonomy" id="3821"/>
    <lineage>
        <taxon>Eukaryota</taxon>
        <taxon>Viridiplantae</taxon>
        <taxon>Streptophyta</taxon>
        <taxon>Embryophyta</taxon>
        <taxon>Tracheophyta</taxon>
        <taxon>Spermatophyta</taxon>
        <taxon>Magnoliopsida</taxon>
        <taxon>eudicotyledons</taxon>
        <taxon>Gunneridae</taxon>
        <taxon>Pentapetalae</taxon>
        <taxon>rosids</taxon>
        <taxon>fabids</taxon>
        <taxon>Fabales</taxon>
        <taxon>Fabaceae</taxon>
        <taxon>Papilionoideae</taxon>
        <taxon>50 kb inversion clade</taxon>
        <taxon>NPAAA clade</taxon>
        <taxon>indigoferoid/millettioid clade</taxon>
        <taxon>Phaseoleae</taxon>
        <taxon>Cajanus</taxon>
    </lineage>
</organism>
<accession>A0A151STB8</accession>
<proteinExistence type="predicted"/>
<dbReference type="EMBL" id="CM003613">
    <property type="protein sequence ID" value="KYP58008.1"/>
    <property type="molecule type" value="Genomic_DNA"/>
</dbReference>
<dbReference type="AlphaFoldDB" id="A0A151STB8"/>
<gene>
    <name evidence="1" type="ORF">KK1_004298</name>
</gene>
<reference evidence="1 2" key="1">
    <citation type="journal article" date="2012" name="Nat. Biotechnol.">
        <title>Draft genome sequence of pigeonpea (Cajanus cajan), an orphan legume crop of resource-poor farmers.</title>
        <authorList>
            <person name="Varshney R.K."/>
            <person name="Chen W."/>
            <person name="Li Y."/>
            <person name="Bharti A.K."/>
            <person name="Saxena R.K."/>
            <person name="Schlueter J.A."/>
            <person name="Donoghue M.T."/>
            <person name="Azam S."/>
            <person name="Fan G."/>
            <person name="Whaley A.M."/>
            <person name="Farmer A.D."/>
            <person name="Sheridan J."/>
            <person name="Iwata A."/>
            <person name="Tuteja R."/>
            <person name="Penmetsa R.V."/>
            <person name="Wu W."/>
            <person name="Upadhyaya H.D."/>
            <person name="Yang S.P."/>
            <person name="Shah T."/>
            <person name="Saxena K.B."/>
            <person name="Michael T."/>
            <person name="McCombie W.R."/>
            <person name="Yang B."/>
            <person name="Zhang G."/>
            <person name="Yang H."/>
            <person name="Wang J."/>
            <person name="Spillane C."/>
            <person name="Cook D.R."/>
            <person name="May G.D."/>
            <person name="Xu X."/>
            <person name="Jackson S.A."/>
        </authorList>
    </citation>
    <scope>NUCLEOTIDE SEQUENCE [LARGE SCALE GENOMIC DNA]</scope>
    <source>
        <strain evidence="2">cv. Asha</strain>
    </source>
</reference>